<dbReference type="AlphaFoldDB" id="A0AAD8ZXQ5"/>
<evidence type="ECO:0000313" key="3">
    <source>
        <dbReference type="Proteomes" id="UP001243330"/>
    </source>
</evidence>
<dbReference type="EMBL" id="JAQOWY010001160">
    <property type="protein sequence ID" value="KAK1837537.1"/>
    <property type="molecule type" value="Genomic_DNA"/>
</dbReference>
<protein>
    <submittedName>
        <fullName evidence="2">Uncharacterized protein</fullName>
    </submittedName>
</protein>
<organism evidence="2 3">
    <name type="scientific">Colletotrichum chrysophilum</name>
    <dbReference type="NCBI Taxonomy" id="1836956"/>
    <lineage>
        <taxon>Eukaryota</taxon>
        <taxon>Fungi</taxon>
        <taxon>Dikarya</taxon>
        <taxon>Ascomycota</taxon>
        <taxon>Pezizomycotina</taxon>
        <taxon>Sordariomycetes</taxon>
        <taxon>Hypocreomycetidae</taxon>
        <taxon>Glomerellales</taxon>
        <taxon>Glomerellaceae</taxon>
        <taxon>Colletotrichum</taxon>
        <taxon>Colletotrichum gloeosporioides species complex</taxon>
    </lineage>
</organism>
<gene>
    <name evidence="2" type="ORF">CCHR01_19841</name>
</gene>
<keyword evidence="3" id="KW-1185">Reference proteome</keyword>
<evidence type="ECO:0000256" key="1">
    <source>
        <dbReference type="SAM" id="MobiDB-lite"/>
    </source>
</evidence>
<feature type="region of interest" description="Disordered" evidence="1">
    <location>
        <begin position="1"/>
        <end position="22"/>
    </location>
</feature>
<name>A0AAD8ZXQ5_9PEZI</name>
<proteinExistence type="predicted"/>
<sequence>MRHDQPLTGGNNGRGTTSSSLPPCRDFSWHYSLSFLLVFPPLYSPLSQSYKPQPPSSIQGSDLLQSYRNRYYRGHG</sequence>
<accession>A0AAD8ZXQ5</accession>
<comment type="caution">
    <text evidence="2">The sequence shown here is derived from an EMBL/GenBank/DDBJ whole genome shotgun (WGS) entry which is preliminary data.</text>
</comment>
<dbReference type="Proteomes" id="UP001243330">
    <property type="component" value="Unassembled WGS sequence"/>
</dbReference>
<reference evidence="2" key="1">
    <citation type="submission" date="2023-01" db="EMBL/GenBank/DDBJ databases">
        <title>Colletotrichum chrysophilum M932 genome sequence.</title>
        <authorList>
            <person name="Baroncelli R."/>
        </authorList>
    </citation>
    <scope>NUCLEOTIDE SEQUENCE</scope>
    <source>
        <strain evidence="2">M932</strain>
    </source>
</reference>
<evidence type="ECO:0000313" key="2">
    <source>
        <dbReference type="EMBL" id="KAK1837537.1"/>
    </source>
</evidence>